<dbReference type="Gene3D" id="3.10.10.10">
    <property type="entry name" value="HIV Type 1 Reverse Transcriptase, subunit A, domain 1"/>
    <property type="match status" value="1"/>
</dbReference>
<dbReference type="InterPro" id="IPR043128">
    <property type="entry name" value="Rev_trsase/Diguanyl_cyclase"/>
</dbReference>
<dbReference type="InterPro" id="IPR043502">
    <property type="entry name" value="DNA/RNA_pol_sf"/>
</dbReference>
<dbReference type="InterPro" id="IPR000477">
    <property type="entry name" value="RT_dom"/>
</dbReference>
<dbReference type="Pfam" id="PF00078">
    <property type="entry name" value="RVT_1"/>
    <property type="match status" value="1"/>
</dbReference>
<organism evidence="2 3">
    <name type="scientific">Stichopus japonicus</name>
    <name type="common">Sea cucumber</name>
    <dbReference type="NCBI Taxonomy" id="307972"/>
    <lineage>
        <taxon>Eukaryota</taxon>
        <taxon>Metazoa</taxon>
        <taxon>Echinodermata</taxon>
        <taxon>Eleutherozoa</taxon>
        <taxon>Echinozoa</taxon>
        <taxon>Holothuroidea</taxon>
        <taxon>Aspidochirotacea</taxon>
        <taxon>Aspidochirotida</taxon>
        <taxon>Stichopodidae</taxon>
        <taxon>Apostichopus</taxon>
    </lineage>
</organism>
<dbReference type="InterPro" id="IPR041577">
    <property type="entry name" value="RT_RNaseH_2"/>
</dbReference>
<accession>A0A2G8JQQ8</accession>
<dbReference type="PANTHER" id="PTHR37984:SF11">
    <property type="entry name" value="INTEGRASE CATALYTIC DOMAIN-CONTAINING PROTEIN"/>
    <property type="match status" value="1"/>
</dbReference>
<comment type="caution">
    <text evidence="2">The sequence shown here is derived from an EMBL/GenBank/DDBJ whole genome shotgun (WGS) entry which is preliminary data.</text>
</comment>
<evidence type="ECO:0000313" key="2">
    <source>
        <dbReference type="EMBL" id="PIK38048.1"/>
    </source>
</evidence>
<dbReference type="EMBL" id="MRZV01001413">
    <property type="protein sequence ID" value="PIK38048.1"/>
    <property type="molecule type" value="Genomic_DNA"/>
</dbReference>
<dbReference type="OrthoDB" id="10053045at2759"/>
<protein>
    <recommendedName>
        <fullName evidence="1">Reverse transcriptase domain-containing protein</fullName>
    </recommendedName>
</protein>
<dbReference type="Proteomes" id="UP000230750">
    <property type="component" value="Unassembled WGS sequence"/>
</dbReference>
<evidence type="ECO:0000313" key="3">
    <source>
        <dbReference type="Proteomes" id="UP000230750"/>
    </source>
</evidence>
<feature type="domain" description="Reverse transcriptase" evidence="1">
    <location>
        <begin position="1"/>
        <end position="146"/>
    </location>
</feature>
<dbReference type="CDD" id="cd01647">
    <property type="entry name" value="RT_LTR"/>
    <property type="match status" value="1"/>
</dbReference>
<dbReference type="PANTHER" id="PTHR37984">
    <property type="entry name" value="PROTEIN CBG26694"/>
    <property type="match status" value="1"/>
</dbReference>
<dbReference type="InterPro" id="IPR050951">
    <property type="entry name" value="Retrovirus_Pol_polyprotein"/>
</dbReference>
<name>A0A2G8JQQ8_STIJA</name>
<dbReference type="SUPFAM" id="SSF56672">
    <property type="entry name" value="DNA/RNA polymerases"/>
    <property type="match status" value="1"/>
</dbReference>
<sequence>MRKANGAIIRERFPIPTIDEVLQDLNKSSMFSKLDLKWEYHQIEIEEQSRPITTFATHKGLFQYKRLMFGISSAPELYQHVIQQVLSECEGAENISDDIVVHGANQSEHDQRLLAVLHKLNAVGLTLNPEKCEFRMTKLTFMGHTLFKDGISPSDDKIHAIKHASEPKTASEVRSFLGLVQFVARFIPDLSTVSEPLRKLTRKNDQFRWGPEQNKVFNTLKDSLTHSETLGFFDKDAVTQIITDASPVGLGAVLLQTQNSQPRIISYASRSLSEVERRYSQLKKRV</sequence>
<dbReference type="Gene3D" id="3.30.70.270">
    <property type="match status" value="2"/>
</dbReference>
<proteinExistence type="predicted"/>
<dbReference type="Pfam" id="PF17919">
    <property type="entry name" value="RT_RNaseH_2"/>
    <property type="match status" value="1"/>
</dbReference>
<dbReference type="PROSITE" id="PS50878">
    <property type="entry name" value="RT_POL"/>
    <property type="match status" value="1"/>
</dbReference>
<dbReference type="FunFam" id="3.30.70.270:FF:000026">
    <property type="entry name" value="Transposon Ty3-G Gag-Pol polyprotein"/>
    <property type="match status" value="1"/>
</dbReference>
<dbReference type="AlphaFoldDB" id="A0A2G8JQQ8"/>
<reference evidence="2 3" key="1">
    <citation type="journal article" date="2017" name="PLoS Biol.">
        <title>The sea cucumber genome provides insights into morphological evolution and visceral regeneration.</title>
        <authorList>
            <person name="Zhang X."/>
            <person name="Sun L."/>
            <person name="Yuan J."/>
            <person name="Sun Y."/>
            <person name="Gao Y."/>
            <person name="Zhang L."/>
            <person name="Li S."/>
            <person name="Dai H."/>
            <person name="Hamel J.F."/>
            <person name="Liu C."/>
            <person name="Yu Y."/>
            <person name="Liu S."/>
            <person name="Lin W."/>
            <person name="Guo K."/>
            <person name="Jin S."/>
            <person name="Xu P."/>
            <person name="Storey K.B."/>
            <person name="Huan P."/>
            <person name="Zhang T."/>
            <person name="Zhou Y."/>
            <person name="Zhang J."/>
            <person name="Lin C."/>
            <person name="Li X."/>
            <person name="Xing L."/>
            <person name="Huo D."/>
            <person name="Sun M."/>
            <person name="Wang L."/>
            <person name="Mercier A."/>
            <person name="Li F."/>
            <person name="Yang H."/>
            <person name="Xiang J."/>
        </authorList>
    </citation>
    <scope>NUCLEOTIDE SEQUENCE [LARGE SCALE GENOMIC DNA]</scope>
    <source>
        <strain evidence="2">Shaxun</strain>
        <tissue evidence="2">Muscle</tissue>
    </source>
</reference>
<gene>
    <name evidence="2" type="ORF">BSL78_25116</name>
</gene>
<keyword evidence="3" id="KW-1185">Reference proteome</keyword>
<evidence type="ECO:0000259" key="1">
    <source>
        <dbReference type="PROSITE" id="PS50878"/>
    </source>
</evidence>